<dbReference type="GO" id="GO:0005886">
    <property type="term" value="C:plasma membrane"/>
    <property type="evidence" value="ECO:0007669"/>
    <property type="project" value="UniProtKB-SubCell"/>
</dbReference>
<keyword evidence="19" id="KW-0407">Ion channel</keyword>
<keyword evidence="17" id="KW-0868">Chloride</keyword>
<evidence type="ECO:0000256" key="15">
    <source>
        <dbReference type="ARBA" id="ARBA00023136"/>
    </source>
</evidence>
<evidence type="ECO:0000256" key="16">
    <source>
        <dbReference type="ARBA" id="ARBA00023173"/>
    </source>
</evidence>
<keyword evidence="11" id="KW-1133">Transmembrane helix</keyword>
<keyword evidence="5" id="KW-0813">Transport</keyword>
<keyword evidence="10" id="KW-0851">Voltage-gated channel</keyword>
<protein>
    <recommendedName>
        <fullName evidence="26">CLIC N-terminal domain-containing protein</fullName>
    </recommendedName>
</protein>
<evidence type="ECO:0000256" key="9">
    <source>
        <dbReference type="ARBA" id="ARBA00022692"/>
    </source>
</evidence>
<dbReference type="InterPro" id="IPR036249">
    <property type="entry name" value="Thioredoxin-like_sf"/>
</dbReference>
<dbReference type="InterPro" id="IPR002946">
    <property type="entry name" value="CLIC"/>
</dbReference>
<dbReference type="NCBIfam" id="TIGR00862">
    <property type="entry name" value="O-ClC"/>
    <property type="match status" value="1"/>
</dbReference>
<feature type="domain" description="CLIC N-terminal" evidence="26">
    <location>
        <begin position="16"/>
        <end position="101"/>
    </location>
</feature>
<evidence type="ECO:0000256" key="21">
    <source>
        <dbReference type="ARBA" id="ARBA00024167"/>
    </source>
</evidence>
<dbReference type="Pfam" id="PF22441">
    <property type="entry name" value="CLIC-like_N"/>
    <property type="match status" value="1"/>
</dbReference>
<proteinExistence type="inferred from homology"/>
<evidence type="ECO:0000256" key="8">
    <source>
        <dbReference type="ARBA" id="ARBA00022553"/>
    </source>
</evidence>
<dbReference type="GO" id="GO:0005254">
    <property type="term" value="F:chloride channel activity"/>
    <property type="evidence" value="ECO:0007669"/>
    <property type="project" value="UniProtKB-KW"/>
</dbReference>
<organism evidence="27">
    <name type="scientific">Castor canadensis</name>
    <name type="common">American beaver</name>
    <dbReference type="NCBI Taxonomy" id="51338"/>
    <lineage>
        <taxon>Eukaryota</taxon>
        <taxon>Metazoa</taxon>
        <taxon>Chordata</taxon>
        <taxon>Craniata</taxon>
        <taxon>Vertebrata</taxon>
        <taxon>Euteleostomi</taxon>
        <taxon>Mammalia</taxon>
        <taxon>Eutheria</taxon>
        <taxon>Euarchontoglires</taxon>
        <taxon>Glires</taxon>
        <taxon>Rodentia</taxon>
        <taxon>Castorimorpha</taxon>
        <taxon>Castoridae</taxon>
        <taxon>Castor</taxon>
    </lineage>
</organism>
<dbReference type="GO" id="GO:0005634">
    <property type="term" value="C:nucleus"/>
    <property type="evidence" value="ECO:0007669"/>
    <property type="project" value="UniProtKB-SubCell"/>
</dbReference>
<keyword evidence="15" id="KW-0472">Membrane</keyword>
<keyword evidence="6" id="KW-1003">Cell membrane</keyword>
<comment type="subcellular location">
    <subcellularLocation>
        <location evidence="2">Cell membrane</location>
        <topology evidence="2">Single-pass membrane protein</topology>
    </subcellularLocation>
    <subcellularLocation>
        <location evidence="3">Cytoplasm</location>
    </subcellularLocation>
    <subcellularLocation>
        <location evidence="1">Nucleus</location>
    </subcellularLocation>
</comment>
<keyword evidence="13" id="KW-0560">Oxidoreductase</keyword>
<evidence type="ECO:0000256" key="19">
    <source>
        <dbReference type="ARBA" id="ARBA00023303"/>
    </source>
</evidence>
<evidence type="ECO:0000256" key="22">
    <source>
        <dbReference type="ARBA" id="ARBA00035073"/>
    </source>
</evidence>
<evidence type="ECO:0000313" key="27">
    <source>
        <dbReference type="Ensembl" id="ENSCCNP00000023159.1"/>
    </source>
</evidence>
<comment type="catalytic activity">
    <reaction evidence="20">
        <text>iodide(out) = iodide(in)</text>
        <dbReference type="Rhea" id="RHEA:66324"/>
        <dbReference type="ChEBI" id="CHEBI:16382"/>
    </reaction>
</comment>
<dbReference type="Ensembl" id="ENSCCNT00000029617.1">
    <property type="protein sequence ID" value="ENSCCNP00000023159.1"/>
    <property type="gene ID" value="ENSCCNG00000022776.1"/>
</dbReference>
<evidence type="ECO:0000256" key="20">
    <source>
        <dbReference type="ARBA" id="ARBA00024145"/>
    </source>
</evidence>
<evidence type="ECO:0000256" key="24">
    <source>
        <dbReference type="ARBA" id="ARBA00036895"/>
    </source>
</evidence>
<evidence type="ECO:0000256" key="17">
    <source>
        <dbReference type="ARBA" id="ARBA00023214"/>
    </source>
</evidence>
<dbReference type="Gene3D" id="1.20.1050.10">
    <property type="match status" value="1"/>
</dbReference>
<dbReference type="SUPFAM" id="SSF52833">
    <property type="entry name" value="Thioredoxin-like"/>
    <property type="match status" value="1"/>
</dbReference>
<keyword evidence="9" id="KW-0812">Transmembrane</keyword>
<evidence type="ECO:0000256" key="18">
    <source>
        <dbReference type="ARBA" id="ARBA00023242"/>
    </source>
</evidence>
<dbReference type="CDD" id="cd03061">
    <property type="entry name" value="GST_N_CLIC"/>
    <property type="match status" value="1"/>
</dbReference>
<gene>
    <name evidence="27" type="primary">Clic4</name>
</gene>
<dbReference type="InterPro" id="IPR040079">
    <property type="entry name" value="Glutathione_S-Trfase"/>
</dbReference>
<evidence type="ECO:0000256" key="4">
    <source>
        <dbReference type="ARBA" id="ARBA00007655"/>
    </source>
</evidence>
<dbReference type="PANTHER" id="PTHR45476">
    <property type="entry name" value="CHLORIDE INTRACELLULAR CHANNEL PROTEIN 6-RELATED"/>
    <property type="match status" value="1"/>
</dbReference>
<keyword evidence="14" id="KW-0406">Ion transport</keyword>
<sequence>MALSMPLNGLKEDKEPLIELFVKAGSDGESIGNCPFSQRLFMILWLKGVVFSVTTVDLKRKPADLQNLAPGTHPPFITFNSEVKTDVNKIEEFLEEVLCPPKYLKLSPKHPESNTAGMDIFAKFSAYIKNSRPEANEALERGLLKTLQKLDEYLNSPLPDEIDENSMEDIKFSTRKFLDGNEMTLADCNLLPKLHIVKGFEAQEAFAMYRVVVREFQAKDTWRLGLKAQGDMVLGAWRDLLEDQAVGSQAERSC</sequence>
<evidence type="ECO:0000256" key="10">
    <source>
        <dbReference type="ARBA" id="ARBA00022882"/>
    </source>
</evidence>
<keyword evidence="18" id="KW-0539">Nucleus</keyword>
<evidence type="ECO:0000256" key="11">
    <source>
        <dbReference type="ARBA" id="ARBA00022989"/>
    </source>
</evidence>
<dbReference type="SFLD" id="SFLDS00019">
    <property type="entry name" value="Glutathione_Transferase_(cytos"/>
    <property type="match status" value="1"/>
</dbReference>
<keyword evidence="12" id="KW-0007">Acetylation</keyword>
<evidence type="ECO:0000256" key="1">
    <source>
        <dbReference type="ARBA" id="ARBA00004123"/>
    </source>
</evidence>
<comment type="similarity">
    <text evidence="4">Belongs to the chloride channel CLIC family.</text>
</comment>
<evidence type="ECO:0000256" key="14">
    <source>
        <dbReference type="ARBA" id="ARBA00023065"/>
    </source>
</evidence>
<evidence type="ECO:0000256" key="6">
    <source>
        <dbReference type="ARBA" id="ARBA00022475"/>
    </source>
</evidence>
<keyword evidence="8" id="KW-0597">Phosphoprotein</keyword>
<accession>A0A8C0XBC2</accession>
<evidence type="ECO:0000259" key="26">
    <source>
        <dbReference type="Pfam" id="PF22441"/>
    </source>
</evidence>
<dbReference type="FunFam" id="3.40.30.10:FF:000021">
    <property type="entry name" value="Chloride intracellular channel 4"/>
    <property type="match status" value="1"/>
</dbReference>
<dbReference type="SUPFAM" id="SSF47616">
    <property type="entry name" value="GST C-terminal domain-like"/>
    <property type="match status" value="1"/>
</dbReference>
<comment type="catalytic activity">
    <reaction evidence="25">
        <text>fluoride(in) = fluoride(out)</text>
        <dbReference type="Rhea" id="RHEA:76159"/>
        <dbReference type="ChEBI" id="CHEBI:17051"/>
    </reaction>
</comment>
<evidence type="ECO:0000256" key="5">
    <source>
        <dbReference type="ARBA" id="ARBA00022448"/>
    </source>
</evidence>
<comment type="catalytic activity">
    <reaction evidence="22">
        <text>nitrate(in) = nitrate(out)</text>
        <dbReference type="Rhea" id="RHEA:34923"/>
        <dbReference type="ChEBI" id="CHEBI:17632"/>
    </reaction>
</comment>
<dbReference type="Gene3D" id="3.40.30.10">
    <property type="entry name" value="Glutaredoxin"/>
    <property type="match status" value="1"/>
</dbReference>
<evidence type="ECO:0000256" key="25">
    <source>
        <dbReference type="ARBA" id="ARBA00044702"/>
    </source>
</evidence>
<comment type="catalytic activity">
    <reaction evidence="21">
        <text>chloride(in) = chloride(out)</text>
        <dbReference type="Rhea" id="RHEA:29823"/>
        <dbReference type="ChEBI" id="CHEBI:17996"/>
    </reaction>
</comment>
<dbReference type="GO" id="GO:0034707">
    <property type="term" value="C:chloride channel complex"/>
    <property type="evidence" value="ECO:0007669"/>
    <property type="project" value="UniProtKB-KW"/>
</dbReference>
<evidence type="ECO:0000256" key="2">
    <source>
        <dbReference type="ARBA" id="ARBA00004162"/>
    </source>
</evidence>
<evidence type="ECO:0000256" key="23">
    <source>
        <dbReference type="ARBA" id="ARBA00035085"/>
    </source>
</evidence>
<comment type="catalytic activity">
    <reaction evidence="23">
        <text>bromide(in) = bromide(out)</text>
        <dbReference type="Rhea" id="RHEA:75383"/>
        <dbReference type="ChEBI" id="CHEBI:15858"/>
    </reaction>
</comment>
<dbReference type="PRINTS" id="PR01263">
    <property type="entry name" value="INTCLCHANNEL"/>
</dbReference>
<evidence type="ECO:0000256" key="7">
    <source>
        <dbReference type="ARBA" id="ARBA00022490"/>
    </source>
</evidence>
<dbReference type="InterPro" id="IPR036282">
    <property type="entry name" value="Glutathione-S-Trfase_C_sf"/>
</dbReference>
<evidence type="ECO:0000256" key="12">
    <source>
        <dbReference type="ARBA" id="ARBA00022990"/>
    </source>
</evidence>
<dbReference type="GO" id="GO:0005737">
    <property type="term" value="C:cytoplasm"/>
    <property type="evidence" value="ECO:0007669"/>
    <property type="project" value="UniProtKB-SubCell"/>
</dbReference>
<dbReference type="FunFam" id="1.20.1050.10:FF:000118">
    <property type="entry name" value="Chloride intracellular channel 3"/>
    <property type="match status" value="1"/>
</dbReference>
<dbReference type="AlphaFoldDB" id="A0A8C0XBC2"/>
<dbReference type="PANTHER" id="PTHR45476:SF5">
    <property type="entry name" value="CHLORIDE INTRACELLULAR CHANNEL 4-RELATED"/>
    <property type="match status" value="1"/>
</dbReference>
<evidence type="ECO:0000256" key="13">
    <source>
        <dbReference type="ARBA" id="ARBA00023002"/>
    </source>
</evidence>
<name>A0A8C0XBC2_CASCN</name>
<reference evidence="27" key="1">
    <citation type="submission" date="2023-09" db="UniProtKB">
        <authorList>
            <consortium name="Ensembl"/>
        </authorList>
    </citation>
    <scope>IDENTIFICATION</scope>
</reference>
<keyword evidence="16" id="KW-0869">Chloride channel</keyword>
<evidence type="ECO:0000256" key="3">
    <source>
        <dbReference type="ARBA" id="ARBA00004496"/>
    </source>
</evidence>
<comment type="catalytic activity">
    <reaction evidence="24">
        <text>thiocyanate(in) = thiocyanate(out)</text>
        <dbReference type="Rhea" id="RHEA:75347"/>
        <dbReference type="ChEBI" id="CHEBI:18022"/>
    </reaction>
</comment>
<dbReference type="InterPro" id="IPR053823">
    <property type="entry name" value="CLIC_N"/>
</dbReference>
<dbReference type="GO" id="GO:0016491">
    <property type="term" value="F:oxidoreductase activity"/>
    <property type="evidence" value="ECO:0007669"/>
    <property type="project" value="UniProtKB-KW"/>
</dbReference>
<keyword evidence="7" id="KW-0963">Cytoplasm</keyword>